<keyword evidence="1" id="KW-0175">Coiled coil</keyword>
<gene>
    <name evidence="2" type="ORF">JCM19239_6052</name>
</gene>
<evidence type="ECO:0000313" key="3">
    <source>
        <dbReference type="Proteomes" id="UP000029223"/>
    </source>
</evidence>
<reference evidence="3" key="1">
    <citation type="submission" date="2014-09" db="EMBL/GenBank/DDBJ databases">
        <title>Vibrio variabilis JCM 19239. (C206) whole genome shotgun sequence.</title>
        <authorList>
            <person name="Sawabe T."/>
            <person name="Meirelles P."/>
            <person name="Nakanishi M."/>
            <person name="Sayaka M."/>
            <person name="Hattori M."/>
            <person name="Ohkuma M."/>
        </authorList>
    </citation>
    <scope>NUCLEOTIDE SEQUENCE [LARGE SCALE GENOMIC DNA]</scope>
    <source>
        <strain evidence="3">JCM 19239</strain>
    </source>
</reference>
<evidence type="ECO:0000256" key="1">
    <source>
        <dbReference type="SAM" id="Coils"/>
    </source>
</evidence>
<proteinExistence type="predicted"/>
<dbReference type="EMBL" id="BBMS01000071">
    <property type="protein sequence ID" value="GAL29704.1"/>
    <property type="molecule type" value="Genomic_DNA"/>
</dbReference>
<feature type="coiled-coil region" evidence="1">
    <location>
        <begin position="42"/>
        <end position="76"/>
    </location>
</feature>
<sequence>MNNHEQLQKTQIEQGKTLVRHGQILQQLAKSEVTLTEIVKEMQEQNISVKLLTQEVQALKQHYERTEEKVEDLQRWHDAVQGAKQTVTWFTRHGPTIGKALTFIILAVLVAEKFLKVTP</sequence>
<comment type="caution">
    <text evidence="2">The sequence shown here is derived from an EMBL/GenBank/DDBJ whole genome shotgun (WGS) entry which is preliminary data.</text>
</comment>
<name>A0ABQ0JLT2_9VIBR</name>
<protein>
    <submittedName>
        <fullName evidence="2">Uncharacterized protein</fullName>
    </submittedName>
</protein>
<accession>A0ABQ0JLT2</accession>
<evidence type="ECO:0000313" key="2">
    <source>
        <dbReference type="EMBL" id="GAL29704.1"/>
    </source>
</evidence>
<keyword evidence="3" id="KW-1185">Reference proteome</keyword>
<organism evidence="2 3">
    <name type="scientific">Vibrio variabilis</name>
    <dbReference type="NCBI Taxonomy" id="990271"/>
    <lineage>
        <taxon>Bacteria</taxon>
        <taxon>Pseudomonadati</taxon>
        <taxon>Pseudomonadota</taxon>
        <taxon>Gammaproteobacteria</taxon>
        <taxon>Vibrionales</taxon>
        <taxon>Vibrionaceae</taxon>
        <taxon>Vibrio</taxon>
    </lineage>
</organism>
<dbReference type="Proteomes" id="UP000029223">
    <property type="component" value="Unassembled WGS sequence"/>
</dbReference>